<dbReference type="Proteomes" id="UP000683000">
    <property type="component" value="Unassembled WGS sequence"/>
</dbReference>
<dbReference type="OrthoDB" id="674604at2759"/>
<accession>A0A8I2YC79</accession>
<protein>
    <submittedName>
        <fullName evidence="1">Uncharacterized protein</fullName>
    </submittedName>
</protein>
<keyword evidence="2" id="KW-1185">Reference proteome</keyword>
<proteinExistence type="predicted"/>
<reference evidence="1" key="1">
    <citation type="submission" date="2021-03" db="EMBL/GenBank/DDBJ databases">
        <title>Evolutionary innovations through gain and loss of genes in the ectomycorrhizal Boletales.</title>
        <authorList>
            <person name="Wu G."/>
            <person name="Miyauchi S."/>
            <person name="Morin E."/>
            <person name="Yang Z.-L."/>
            <person name="Xu J."/>
            <person name="Martin F.M."/>
        </authorList>
    </citation>
    <scope>NUCLEOTIDE SEQUENCE</scope>
    <source>
        <strain evidence="1">BR01</strain>
    </source>
</reference>
<organism evidence="1 2">
    <name type="scientific">Boletus reticuloceps</name>
    <dbReference type="NCBI Taxonomy" id="495285"/>
    <lineage>
        <taxon>Eukaryota</taxon>
        <taxon>Fungi</taxon>
        <taxon>Dikarya</taxon>
        <taxon>Basidiomycota</taxon>
        <taxon>Agaricomycotina</taxon>
        <taxon>Agaricomycetes</taxon>
        <taxon>Agaricomycetidae</taxon>
        <taxon>Boletales</taxon>
        <taxon>Boletineae</taxon>
        <taxon>Boletaceae</taxon>
        <taxon>Boletoideae</taxon>
        <taxon>Boletus</taxon>
    </lineage>
</organism>
<name>A0A8I2YC79_9AGAM</name>
<evidence type="ECO:0000313" key="1">
    <source>
        <dbReference type="EMBL" id="KAG6369234.1"/>
    </source>
</evidence>
<dbReference type="EMBL" id="JAGFBS010000097">
    <property type="protein sequence ID" value="KAG6369234.1"/>
    <property type="molecule type" value="Genomic_DNA"/>
</dbReference>
<sequence>MNQHLPRELVNTTERSKYLRSNHYPPSTSSYETHRIKCDVRQYFRYVMLLHTTSHRSSFLRRTFHLRPTTSCKCSAKLFTTLKLPLRALGGCGGDAYVVRAIRLDGRISGVQTSSRCGEVLKGIWNTRAWPLQEYTAAKVVNFYTEDYTHCLDLKLPNHKDWPEVFLQMEEADSIGCRRS</sequence>
<dbReference type="AlphaFoldDB" id="A0A8I2YC79"/>
<comment type="caution">
    <text evidence="1">The sequence shown here is derived from an EMBL/GenBank/DDBJ whole genome shotgun (WGS) entry which is preliminary data.</text>
</comment>
<gene>
    <name evidence="1" type="ORF">JVT61DRAFT_15599</name>
</gene>
<evidence type="ECO:0000313" key="2">
    <source>
        <dbReference type="Proteomes" id="UP000683000"/>
    </source>
</evidence>